<reference evidence="1 2" key="1">
    <citation type="submission" date="2014-07" db="EMBL/GenBank/DDBJ databases">
        <title>Complete Genome of Bacillus megaterium Myophage Moonbeam.</title>
        <authorList>
            <person name="Cadungog J.N."/>
            <person name="Khatemi B.E."/>
            <person name="Hernandez A.C."/>
            <person name="Everett G.F.K."/>
        </authorList>
    </citation>
    <scope>NUCLEOTIDE SEQUENCE [LARGE SCALE GENOMIC DNA]</scope>
</reference>
<dbReference type="GeneID" id="24608167"/>
<evidence type="ECO:0000313" key="2">
    <source>
        <dbReference type="Proteomes" id="UP000030207"/>
    </source>
</evidence>
<organism evidence="1 2">
    <name type="scientific">Bacillus phage Moonbeam</name>
    <dbReference type="NCBI Taxonomy" id="1540091"/>
    <lineage>
        <taxon>Viruses</taxon>
        <taxon>Duplodnaviria</taxon>
        <taxon>Heunggongvirae</taxon>
        <taxon>Uroviricota</taxon>
        <taxon>Caudoviricetes</taxon>
        <taxon>Herelleviridae</taxon>
        <taxon>Bastillevirinae</taxon>
        <taxon>Moonbeamvirus</taxon>
        <taxon>Moonbeamvirus moonbeam</taxon>
    </lineage>
</organism>
<proteinExistence type="predicted"/>
<accession>A0A0A0RNB6</accession>
<sequence>MDTHLTLTKLKDSLDHNYVKKVASHLILVVKRGDKHEQIVLDKPFAEKIENICNDHEEDCTLKGAPHIKIIAAKYTTTRLLTENLQRIHEHLQK</sequence>
<dbReference type="Proteomes" id="UP000030207">
    <property type="component" value="Segment"/>
</dbReference>
<protein>
    <submittedName>
        <fullName evidence="1">Uncharacterized protein</fullName>
    </submittedName>
</protein>
<dbReference type="RefSeq" id="YP_009151755.1">
    <property type="nucleotide sequence ID" value="NC_027374.1"/>
</dbReference>
<keyword evidence="2" id="KW-1185">Reference proteome</keyword>
<dbReference type="KEGG" id="vg:24608167"/>
<dbReference type="EMBL" id="KM236246">
    <property type="protein sequence ID" value="AIW03590.1"/>
    <property type="molecule type" value="Genomic_DNA"/>
</dbReference>
<dbReference type="OrthoDB" id="34797at10239"/>
<name>A0A0A0RNB6_9CAUD</name>
<evidence type="ECO:0000313" key="1">
    <source>
        <dbReference type="EMBL" id="AIW03590.1"/>
    </source>
</evidence>
<gene>
    <name evidence="1" type="ORF">CPT_Moonbeam192</name>
</gene>